<gene>
    <name evidence="4" type="ORF">E5355_16920</name>
</gene>
<protein>
    <submittedName>
        <fullName evidence="4">DUF4099 domain-containing protein</fullName>
    </submittedName>
</protein>
<sequence length="473" mass="53417">MEENPKEEVLIARDNETGQVGAVVGQNPDGTPKMADVKSTPLSELIKFTKGQNPIEAFIANFMRQAKNPTTFGIFKMSAADYEALGQPMAEMLNDPETNREMLEKYRVKMKTPAAKIKPVDPDKVNWTEIEKQWGISREDLEKSGALQQMVYHHKSPELHKVNDPDGSGEKLDARLSFRTNPDGTYSLTPHFVRKEPLLDQPFRSYTFTAEDKVELSNTGNLGKAVDLKDPATGEVHKCLVSIDRLTNEIESIPVDKIFIKQKVANINLTMQQIGILKSGGLIKEQHVELPNGQKFTADLQYNASKRDIAFVNSAQYRQQNEQEAQRAQQSRQQGEQQSGQSLKDNWHDANGNPKRLTQWYHIPLDEQKQADYLAGKQVLVGEGKDRSGNDCTIYLQYDPKERKPQTTRVYPDRDKVVGIAEESKTQMAVNDDGKTNEATKNVNEPLQRGQTQPKDEAQQKKQHQPKPKTPKP</sequence>
<keyword evidence="5" id="KW-1185">Reference proteome</keyword>
<evidence type="ECO:0000313" key="4">
    <source>
        <dbReference type="EMBL" id="TGY00171.1"/>
    </source>
</evidence>
<dbReference type="InterPro" id="IPR025222">
    <property type="entry name" value="DUF3945"/>
</dbReference>
<evidence type="ECO:0000313" key="5">
    <source>
        <dbReference type="Proteomes" id="UP000310532"/>
    </source>
</evidence>
<dbReference type="Pfam" id="PF13351">
    <property type="entry name" value="DUF4099"/>
    <property type="match status" value="1"/>
</dbReference>
<feature type="region of interest" description="Disordered" evidence="1">
    <location>
        <begin position="420"/>
        <end position="473"/>
    </location>
</feature>
<feature type="compositionally biased region" description="Low complexity" evidence="1">
    <location>
        <begin position="317"/>
        <end position="342"/>
    </location>
</feature>
<feature type="region of interest" description="Disordered" evidence="1">
    <location>
        <begin position="317"/>
        <end position="355"/>
    </location>
</feature>
<evidence type="ECO:0000259" key="3">
    <source>
        <dbReference type="Pfam" id="PF13351"/>
    </source>
</evidence>
<accession>A0A4S2AHB9</accession>
<dbReference type="AlphaFoldDB" id="A0A4S2AHB9"/>
<name>A0A4S2AHB9_9BACE</name>
<comment type="caution">
    <text evidence="4">The sequence shown here is derived from an EMBL/GenBank/DDBJ whole genome shotgun (WGS) entry which is preliminary data.</text>
</comment>
<feature type="domain" description="DUF3945" evidence="2">
    <location>
        <begin position="262"/>
        <end position="312"/>
    </location>
</feature>
<organism evidence="4 5">
    <name type="scientific">Bacteroides muris</name>
    <name type="common">ex Afrizal et al. 2022</name>
    <dbReference type="NCBI Taxonomy" id="2516960"/>
    <lineage>
        <taxon>Bacteria</taxon>
        <taxon>Pseudomonadati</taxon>
        <taxon>Bacteroidota</taxon>
        <taxon>Bacteroidia</taxon>
        <taxon>Bacteroidales</taxon>
        <taxon>Bacteroidaceae</taxon>
        <taxon>Bacteroides</taxon>
    </lineage>
</organism>
<feature type="compositionally biased region" description="Basic residues" evidence="1">
    <location>
        <begin position="461"/>
        <end position="473"/>
    </location>
</feature>
<evidence type="ECO:0000259" key="2">
    <source>
        <dbReference type="Pfam" id="PF13101"/>
    </source>
</evidence>
<feature type="domain" description="DUF4099" evidence="3">
    <location>
        <begin position="121"/>
        <end position="202"/>
    </location>
</feature>
<dbReference type="InterPro" id="IPR025343">
    <property type="entry name" value="DUF4099"/>
</dbReference>
<reference evidence="4 5" key="1">
    <citation type="submission" date="2019-04" db="EMBL/GenBank/DDBJ databases">
        <title>Microbes associate with the intestines of laboratory mice.</title>
        <authorList>
            <person name="Navarre W."/>
            <person name="Wong E."/>
            <person name="Huang K."/>
            <person name="Tropini C."/>
            <person name="Ng K."/>
            <person name="Yu B."/>
        </authorList>
    </citation>
    <scope>NUCLEOTIDE SEQUENCE [LARGE SCALE GENOMIC DNA]</scope>
    <source>
        <strain evidence="4 5">NM69_E16B</strain>
    </source>
</reference>
<dbReference type="Proteomes" id="UP000310532">
    <property type="component" value="Unassembled WGS sequence"/>
</dbReference>
<evidence type="ECO:0000256" key="1">
    <source>
        <dbReference type="SAM" id="MobiDB-lite"/>
    </source>
</evidence>
<dbReference type="EMBL" id="SRYZ01000059">
    <property type="protein sequence ID" value="TGY00171.1"/>
    <property type="molecule type" value="Genomic_DNA"/>
</dbReference>
<dbReference type="RefSeq" id="WP_136011241.1">
    <property type="nucleotide sequence ID" value="NZ_SRYZ01000059.1"/>
</dbReference>
<feature type="domain" description="DUF3945" evidence="2">
    <location>
        <begin position="363"/>
        <end position="406"/>
    </location>
</feature>
<proteinExistence type="predicted"/>
<dbReference type="Pfam" id="PF13101">
    <property type="entry name" value="DUF3945"/>
    <property type="match status" value="2"/>
</dbReference>
<feature type="compositionally biased region" description="Polar residues" evidence="1">
    <location>
        <begin position="439"/>
        <end position="453"/>
    </location>
</feature>